<sequence>MLNCSIWIFFGSTRYFLQRYRLRRSRLLIQVEYPPTLYLIGVVYLYNGVKRDHTQQKVSDAILPRTCSTSALRACHSCGTIRSTAGSLRFPHGITKLSRALSANVPCVEIEDAAVP</sequence>
<dbReference type="Proteomes" id="UP000054270">
    <property type="component" value="Unassembled WGS sequence"/>
</dbReference>
<name>A0A0D2NJF0_HYPSF</name>
<dbReference type="AlphaFoldDB" id="A0A0D2NJF0"/>
<accession>A0A0D2NJF0</accession>
<evidence type="ECO:0000313" key="2">
    <source>
        <dbReference type="Proteomes" id="UP000054270"/>
    </source>
</evidence>
<proteinExistence type="predicted"/>
<gene>
    <name evidence="1" type="ORF">HYPSUDRAFT_909259</name>
</gene>
<keyword evidence="2" id="KW-1185">Reference proteome</keyword>
<protein>
    <submittedName>
        <fullName evidence="1">Uncharacterized protein</fullName>
    </submittedName>
</protein>
<organism evidence="1 2">
    <name type="scientific">Hypholoma sublateritium (strain FD-334 SS-4)</name>
    <dbReference type="NCBI Taxonomy" id="945553"/>
    <lineage>
        <taxon>Eukaryota</taxon>
        <taxon>Fungi</taxon>
        <taxon>Dikarya</taxon>
        <taxon>Basidiomycota</taxon>
        <taxon>Agaricomycotina</taxon>
        <taxon>Agaricomycetes</taxon>
        <taxon>Agaricomycetidae</taxon>
        <taxon>Agaricales</taxon>
        <taxon>Agaricineae</taxon>
        <taxon>Strophariaceae</taxon>
        <taxon>Hypholoma</taxon>
    </lineage>
</organism>
<dbReference type="EMBL" id="KN817582">
    <property type="protein sequence ID" value="KJA19024.1"/>
    <property type="molecule type" value="Genomic_DNA"/>
</dbReference>
<reference evidence="2" key="1">
    <citation type="submission" date="2014-04" db="EMBL/GenBank/DDBJ databases">
        <title>Evolutionary Origins and Diversification of the Mycorrhizal Mutualists.</title>
        <authorList>
            <consortium name="DOE Joint Genome Institute"/>
            <consortium name="Mycorrhizal Genomics Consortium"/>
            <person name="Kohler A."/>
            <person name="Kuo A."/>
            <person name="Nagy L.G."/>
            <person name="Floudas D."/>
            <person name="Copeland A."/>
            <person name="Barry K.W."/>
            <person name="Cichocki N."/>
            <person name="Veneault-Fourrey C."/>
            <person name="LaButti K."/>
            <person name="Lindquist E.A."/>
            <person name="Lipzen A."/>
            <person name="Lundell T."/>
            <person name="Morin E."/>
            <person name="Murat C."/>
            <person name="Riley R."/>
            <person name="Ohm R."/>
            <person name="Sun H."/>
            <person name="Tunlid A."/>
            <person name="Henrissat B."/>
            <person name="Grigoriev I.V."/>
            <person name="Hibbett D.S."/>
            <person name="Martin F."/>
        </authorList>
    </citation>
    <scope>NUCLEOTIDE SEQUENCE [LARGE SCALE GENOMIC DNA]</scope>
    <source>
        <strain evidence="2">FD-334 SS-4</strain>
    </source>
</reference>
<evidence type="ECO:0000313" key="1">
    <source>
        <dbReference type="EMBL" id="KJA19024.1"/>
    </source>
</evidence>